<organism evidence="6 7">
    <name type="scientific">Colletotrichum plurivorum</name>
    <dbReference type="NCBI Taxonomy" id="2175906"/>
    <lineage>
        <taxon>Eukaryota</taxon>
        <taxon>Fungi</taxon>
        <taxon>Dikarya</taxon>
        <taxon>Ascomycota</taxon>
        <taxon>Pezizomycotina</taxon>
        <taxon>Sordariomycetes</taxon>
        <taxon>Hypocreomycetidae</taxon>
        <taxon>Glomerellales</taxon>
        <taxon>Glomerellaceae</taxon>
        <taxon>Colletotrichum</taxon>
        <taxon>Colletotrichum orchidearum species complex</taxon>
    </lineage>
</organism>
<dbReference type="Pfam" id="PF00264">
    <property type="entry name" value="Tyrosinase"/>
    <property type="match status" value="1"/>
</dbReference>
<dbReference type="Gene3D" id="1.10.1280.10">
    <property type="entry name" value="Di-copper center containing domain from catechol oxidase"/>
    <property type="match status" value="1"/>
</dbReference>
<keyword evidence="2" id="KW-0560">Oxidoreductase</keyword>
<dbReference type="PROSITE" id="PS00497">
    <property type="entry name" value="TYROSINASE_1"/>
    <property type="match status" value="1"/>
</dbReference>
<feature type="signal peptide" evidence="3">
    <location>
        <begin position="1"/>
        <end position="19"/>
    </location>
</feature>
<dbReference type="InterPro" id="IPR002227">
    <property type="entry name" value="Tyrosinase_Cu-bd"/>
</dbReference>
<dbReference type="PRINTS" id="PR00092">
    <property type="entry name" value="TYROSINASE"/>
</dbReference>
<dbReference type="InterPro" id="IPR008922">
    <property type="entry name" value="Di-copper_centre_dom_sf"/>
</dbReference>
<keyword evidence="7" id="KW-1185">Reference proteome</keyword>
<accession>A0A8H6JU27</accession>
<evidence type="ECO:0000259" key="4">
    <source>
        <dbReference type="PROSITE" id="PS00497"/>
    </source>
</evidence>
<dbReference type="InterPro" id="IPR050316">
    <property type="entry name" value="Tyrosinase/Hemocyanin"/>
</dbReference>
<dbReference type="PROSITE" id="PS00498">
    <property type="entry name" value="TYROSINASE_2"/>
    <property type="match status" value="1"/>
</dbReference>
<feature type="domain" description="Tyrosinase copper-binding" evidence="5">
    <location>
        <begin position="303"/>
        <end position="314"/>
    </location>
</feature>
<evidence type="ECO:0000313" key="6">
    <source>
        <dbReference type="EMBL" id="KAF6819190.1"/>
    </source>
</evidence>
<reference evidence="6" key="1">
    <citation type="journal article" date="2020" name="Phytopathology">
        <title>Genome Sequence Resources of Colletotrichum truncatum, C. plurivorum, C. musicola, and C. sojae: Four Species Pathogenic to Soybean (Glycine max).</title>
        <authorList>
            <person name="Rogerio F."/>
            <person name="Boufleur T.R."/>
            <person name="Ciampi-Guillardi M."/>
            <person name="Sukno S.A."/>
            <person name="Thon M.R."/>
            <person name="Massola Junior N.S."/>
            <person name="Baroncelli R."/>
        </authorList>
    </citation>
    <scope>NUCLEOTIDE SEQUENCE</scope>
    <source>
        <strain evidence="6">LFN00145</strain>
    </source>
</reference>
<protein>
    <submittedName>
        <fullName evidence="6">FAD binding domain containing protein</fullName>
    </submittedName>
</protein>
<comment type="caution">
    <text evidence="6">The sequence shown here is derived from an EMBL/GenBank/DDBJ whole genome shotgun (WGS) entry which is preliminary data.</text>
</comment>
<evidence type="ECO:0000313" key="7">
    <source>
        <dbReference type="Proteomes" id="UP000654918"/>
    </source>
</evidence>
<dbReference type="Proteomes" id="UP000654918">
    <property type="component" value="Unassembled WGS sequence"/>
</dbReference>
<feature type="domain" description="Tyrosinase copper-binding" evidence="4">
    <location>
        <begin position="114"/>
        <end position="131"/>
    </location>
</feature>
<gene>
    <name evidence="6" type="ORF">CPLU01_13133</name>
</gene>
<feature type="chain" id="PRO_5034380428" evidence="3">
    <location>
        <begin position="20"/>
        <end position="379"/>
    </location>
</feature>
<evidence type="ECO:0000256" key="3">
    <source>
        <dbReference type="SAM" id="SignalP"/>
    </source>
</evidence>
<dbReference type="PANTHER" id="PTHR11474">
    <property type="entry name" value="TYROSINASE FAMILY MEMBER"/>
    <property type="match status" value="1"/>
</dbReference>
<dbReference type="GO" id="GO:0046872">
    <property type="term" value="F:metal ion binding"/>
    <property type="evidence" value="ECO:0007669"/>
    <property type="project" value="UniProtKB-KW"/>
</dbReference>
<evidence type="ECO:0000259" key="5">
    <source>
        <dbReference type="PROSITE" id="PS00498"/>
    </source>
</evidence>
<dbReference type="EMBL" id="WIGO01000291">
    <property type="protein sequence ID" value="KAF6819190.1"/>
    <property type="molecule type" value="Genomic_DNA"/>
</dbReference>
<sequence>MRLINILSALALCALPTLAFDGDELSEVQSQAIEALRAAEGDGTVDKRGGCTLFNARVRKDWNALSDAEKKEYTSAVNCLLTKPSKLEPGFAPGARSRFDDFVAVHINQTMSIHGTGNFLIFHRYFTWAYENALREECGYRGYQPYWNWLAYRDIPSKSPMFDGSDTSLSGNGAFRAHNGSMAGSVFLPSGNGGGCVTEGPFANMTVHLGPVSPGIDGLPLNPGGPFAYNPRCLSRDLSDWTSQHWMTPENLLNLTIGAAAASVRTFQDELQGRFKDGFVGTHTSGHMIINGEASDMFSSTNDPTFYLHHAMVDRVYWLWQALHPREARSIAGTITFLNNPPSRDARLDDLIIQEPNAPNRPISDLMNTLGGPFCYIYA</sequence>
<dbReference type="GO" id="GO:0016491">
    <property type="term" value="F:oxidoreductase activity"/>
    <property type="evidence" value="ECO:0007669"/>
    <property type="project" value="UniProtKB-KW"/>
</dbReference>
<keyword evidence="3" id="KW-0732">Signal</keyword>
<dbReference type="PANTHER" id="PTHR11474:SF125">
    <property type="entry name" value="N-ACETYL-6-HYDROXYTRYPTOPHAN OXIDASE IVOB-RELATED"/>
    <property type="match status" value="1"/>
</dbReference>
<dbReference type="SUPFAM" id="SSF48056">
    <property type="entry name" value="Di-copper centre-containing domain"/>
    <property type="match status" value="1"/>
</dbReference>
<name>A0A8H6JU27_9PEZI</name>
<keyword evidence="1" id="KW-0479">Metal-binding</keyword>
<evidence type="ECO:0000256" key="2">
    <source>
        <dbReference type="ARBA" id="ARBA00023002"/>
    </source>
</evidence>
<dbReference type="AlphaFoldDB" id="A0A8H6JU27"/>
<evidence type="ECO:0000256" key="1">
    <source>
        <dbReference type="ARBA" id="ARBA00022723"/>
    </source>
</evidence>
<proteinExistence type="predicted"/>